<evidence type="ECO:0000259" key="2">
    <source>
        <dbReference type="PROSITE" id="PS50086"/>
    </source>
</evidence>
<proteinExistence type="predicted"/>
<evidence type="ECO:0000256" key="1">
    <source>
        <dbReference type="SAM" id="MobiDB-lite"/>
    </source>
</evidence>
<dbReference type="Proteomes" id="UP000433483">
    <property type="component" value="Unassembled WGS sequence"/>
</dbReference>
<dbReference type="PROSITE" id="PS50086">
    <property type="entry name" value="TBC_RABGAP"/>
    <property type="match status" value="1"/>
</dbReference>
<accession>A0A6A3VP82</accession>
<evidence type="ECO:0000313" key="4">
    <source>
        <dbReference type="Proteomes" id="UP000433483"/>
    </source>
</evidence>
<organism evidence="3 4">
    <name type="scientific">Phytophthora fragariae</name>
    <dbReference type="NCBI Taxonomy" id="53985"/>
    <lineage>
        <taxon>Eukaryota</taxon>
        <taxon>Sar</taxon>
        <taxon>Stramenopiles</taxon>
        <taxon>Oomycota</taxon>
        <taxon>Peronosporomycetes</taxon>
        <taxon>Peronosporales</taxon>
        <taxon>Peronosporaceae</taxon>
        <taxon>Phytophthora</taxon>
    </lineage>
</organism>
<sequence>SKCAKMDIKKDLPQTFPLSLRNSMRQSQEPSTDGDPFGGLRRVLQAYSLCNPAVGY</sequence>
<feature type="domain" description="Rab-GAP TBC" evidence="2">
    <location>
        <begin position="1"/>
        <end position="56"/>
    </location>
</feature>
<dbReference type="Pfam" id="PF00566">
    <property type="entry name" value="RabGAP-TBC"/>
    <property type="match status" value="1"/>
</dbReference>
<protein>
    <recommendedName>
        <fullName evidence="2">Rab-GAP TBC domain-containing protein</fullName>
    </recommendedName>
</protein>
<comment type="caution">
    <text evidence="3">The sequence shown here is derived from an EMBL/GenBank/DDBJ whole genome shotgun (WGS) entry which is preliminary data.</text>
</comment>
<feature type="region of interest" description="Disordered" evidence="1">
    <location>
        <begin position="15"/>
        <end position="38"/>
    </location>
</feature>
<gene>
    <name evidence="3" type="ORF">PF005_g29893</name>
</gene>
<dbReference type="SUPFAM" id="SSF47923">
    <property type="entry name" value="Ypt/Rab-GAP domain of gyp1p"/>
    <property type="match status" value="1"/>
</dbReference>
<keyword evidence="4" id="KW-1185">Reference proteome</keyword>
<dbReference type="EMBL" id="QXGB01004873">
    <property type="protein sequence ID" value="KAE9164745.1"/>
    <property type="molecule type" value="Genomic_DNA"/>
</dbReference>
<feature type="non-terminal residue" evidence="3">
    <location>
        <position position="1"/>
    </location>
</feature>
<dbReference type="Gene3D" id="1.10.8.270">
    <property type="entry name" value="putative rabgap domain of human tbc1 domain family member 14 like domains"/>
    <property type="match status" value="1"/>
</dbReference>
<dbReference type="InterPro" id="IPR035969">
    <property type="entry name" value="Rab-GAP_TBC_sf"/>
</dbReference>
<dbReference type="InterPro" id="IPR000195">
    <property type="entry name" value="Rab-GAP-TBC_dom"/>
</dbReference>
<dbReference type="OrthoDB" id="17687at2759"/>
<reference evidence="3 4" key="1">
    <citation type="submission" date="2018-08" db="EMBL/GenBank/DDBJ databases">
        <title>Genomic investigation of the strawberry pathogen Phytophthora fragariae indicates pathogenicity is determined by transcriptional variation in three key races.</title>
        <authorList>
            <person name="Adams T.M."/>
            <person name="Armitage A.D."/>
            <person name="Sobczyk M.K."/>
            <person name="Bates H.J."/>
            <person name="Dunwell J.M."/>
            <person name="Nellist C.F."/>
            <person name="Harrison R.J."/>
        </authorList>
    </citation>
    <scope>NUCLEOTIDE SEQUENCE [LARGE SCALE GENOMIC DNA]</scope>
    <source>
        <strain evidence="3 4">NOV-27</strain>
    </source>
</reference>
<feature type="compositionally biased region" description="Polar residues" evidence="1">
    <location>
        <begin position="16"/>
        <end position="31"/>
    </location>
</feature>
<name>A0A6A3VP82_9STRA</name>
<dbReference type="AlphaFoldDB" id="A0A6A3VP82"/>
<evidence type="ECO:0000313" key="3">
    <source>
        <dbReference type="EMBL" id="KAE9164745.1"/>
    </source>
</evidence>